<evidence type="ECO:0000256" key="1">
    <source>
        <dbReference type="SAM" id="MobiDB-lite"/>
    </source>
</evidence>
<accession>A0A8S5R318</accession>
<organism evidence="2">
    <name type="scientific">Microviridae sp. ctbyf5</name>
    <dbReference type="NCBI Taxonomy" id="2825004"/>
    <lineage>
        <taxon>Viruses</taxon>
        <taxon>Monodnaviria</taxon>
        <taxon>Sangervirae</taxon>
        <taxon>Phixviricota</taxon>
        <taxon>Malgrandaviricetes</taxon>
        <taxon>Petitvirales</taxon>
        <taxon>Microviridae</taxon>
    </lineage>
</organism>
<name>A0A8S5R318_9VIRU</name>
<protein>
    <submittedName>
        <fullName evidence="2">Uncharacterized protein</fullName>
    </submittedName>
</protein>
<proteinExistence type="predicted"/>
<dbReference type="EMBL" id="BK057809">
    <property type="protein sequence ID" value="DAE25538.1"/>
    <property type="molecule type" value="Genomic_DNA"/>
</dbReference>
<sequence>MRLPKELNSQVPGNQAEPYADTTLESPLNGRRRCTNIVDVLISQANGQSNSSSSAAF</sequence>
<evidence type="ECO:0000313" key="2">
    <source>
        <dbReference type="EMBL" id="DAE25538.1"/>
    </source>
</evidence>
<reference evidence="2" key="1">
    <citation type="journal article" date="2021" name="Proc. Natl. Acad. Sci. U.S.A.">
        <title>A Catalog of Tens of Thousands of Viruses from Human Metagenomes Reveals Hidden Associations with Chronic Diseases.</title>
        <authorList>
            <person name="Tisza M.J."/>
            <person name="Buck C.B."/>
        </authorList>
    </citation>
    <scope>NUCLEOTIDE SEQUENCE</scope>
    <source>
        <strain evidence="2">Ctbyf5</strain>
    </source>
</reference>
<feature type="region of interest" description="Disordered" evidence="1">
    <location>
        <begin position="1"/>
        <end position="30"/>
    </location>
</feature>